<keyword evidence="4" id="KW-1185">Reference proteome</keyword>
<evidence type="ECO:0000256" key="2">
    <source>
        <dbReference type="SAM" id="SignalP"/>
    </source>
</evidence>
<evidence type="ECO:0008006" key="5">
    <source>
        <dbReference type="Google" id="ProtNLM"/>
    </source>
</evidence>
<proteinExistence type="predicted"/>
<dbReference type="EMBL" id="CP011371">
    <property type="protein sequence ID" value="AKJ29157.1"/>
    <property type="molecule type" value="Genomic_DNA"/>
</dbReference>
<name>A0A0G3BIG2_9BURK</name>
<dbReference type="PATRIC" id="fig|413882.6.peg.2578"/>
<feature type="chain" id="PRO_5002551648" description="DUF4148 domain-containing protein" evidence="2">
    <location>
        <begin position="23"/>
        <end position="93"/>
    </location>
</feature>
<feature type="compositionally biased region" description="Basic and acidic residues" evidence="1">
    <location>
        <begin position="72"/>
        <end position="82"/>
    </location>
</feature>
<dbReference type="Pfam" id="PF13663">
    <property type="entry name" value="DUF4148"/>
    <property type="match status" value="1"/>
</dbReference>
<dbReference type="InterPro" id="IPR025421">
    <property type="entry name" value="DUF4148"/>
</dbReference>
<dbReference type="RefSeq" id="WP_047194858.1">
    <property type="nucleotide sequence ID" value="NZ_CP011371.1"/>
</dbReference>
<dbReference type="AlphaFoldDB" id="A0A0G3BIG2"/>
<dbReference type="Proteomes" id="UP000035352">
    <property type="component" value="Chromosome"/>
</dbReference>
<dbReference type="KEGG" id="pbh:AAW51_2466"/>
<evidence type="ECO:0000313" key="3">
    <source>
        <dbReference type="EMBL" id="AKJ29157.1"/>
    </source>
</evidence>
<gene>
    <name evidence="3" type="ORF">AAW51_2466</name>
</gene>
<evidence type="ECO:0000256" key="1">
    <source>
        <dbReference type="SAM" id="MobiDB-lite"/>
    </source>
</evidence>
<accession>A0A0G3BIG2</accession>
<sequence>MIANKKLIATLVTALAATGAFAQQTADTQPRGKTRAEVRAELEQARAEGQVLPVFEGEASAAPNATPKAVAKKREDSKRESALRPAAPVGTGG</sequence>
<feature type="signal peptide" evidence="2">
    <location>
        <begin position="1"/>
        <end position="22"/>
    </location>
</feature>
<reference evidence="3 4" key="1">
    <citation type="submission" date="2015-05" db="EMBL/GenBank/DDBJ databases">
        <authorList>
            <person name="Tang B."/>
            <person name="Yu Y."/>
        </authorList>
    </citation>
    <scope>NUCLEOTIDE SEQUENCE [LARGE SCALE GENOMIC DNA]</scope>
    <source>
        <strain evidence="3 4">DSM 7029</strain>
    </source>
</reference>
<feature type="region of interest" description="Disordered" evidence="1">
    <location>
        <begin position="55"/>
        <end position="93"/>
    </location>
</feature>
<keyword evidence="2" id="KW-0732">Signal</keyword>
<evidence type="ECO:0000313" key="4">
    <source>
        <dbReference type="Proteomes" id="UP000035352"/>
    </source>
</evidence>
<organism evidence="3 4">
    <name type="scientific">Caldimonas brevitalea</name>
    <dbReference type="NCBI Taxonomy" id="413882"/>
    <lineage>
        <taxon>Bacteria</taxon>
        <taxon>Pseudomonadati</taxon>
        <taxon>Pseudomonadota</taxon>
        <taxon>Betaproteobacteria</taxon>
        <taxon>Burkholderiales</taxon>
        <taxon>Sphaerotilaceae</taxon>
        <taxon>Caldimonas</taxon>
    </lineage>
</organism>
<protein>
    <recommendedName>
        <fullName evidence="5">DUF4148 domain-containing protein</fullName>
    </recommendedName>
</protein>